<feature type="region of interest" description="Disordered" evidence="1">
    <location>
        <begin position="116"/>
        <end position="177"/>
    </location>
</feature>
<proteinExistence type="predicted"/>
<comment type="caution">
    <text evidence="3">The sequence shown here is derived from an EMBL/GenBank/DDBJ whole genome shotgun (WGS) entry which is preliminary data.</text>
</comment>
<dbReference type="InterPro" id="IPR053737">
    <property type="entry name" value="Type_II_TA_Toxin"/>
</dbReference>
<dbReference type="Pfam" id="PF02661">
    <property type="entry name" value="Fic"/>
    <property type="match status" value="1"/>
</dbReference>
<dbReference type="Proteomes" id="UP000294562">
    <property type="component" value="Unassembled WGS sequence"/>
</dbReference>
<dbReference type="InterPro" id="IPR006440">
    <property type="entry name" value="Doc"/>
</dbReference>
<dbReference type="PROSITE" id="PS51459">
    <property type="entry name" value="FIDO"/>
    <property type="match status" value="1"/>
</dbReference>
<dbReference type="GO" id="GO:0016301">
    <property type="term" value="F:kinase activity"/>
    <property type="evidence" value="ECO:0007669"/>
    <property type="project" value="InterPro"/>
</dbReference>
<dbReference type="OrthoDB" id="9802752at2"/>
<dbReference type="AlphaFoldDB" id="A0A4R6A7T3"/>
<dbReference type="Gene3D" id="1.20.120.1870">
    <property type="entry name" value="Fic/DOC protein, Fido domain"/>
    <property type="match status" value="1"/>
</dbReference>
<evidence type="ECO:0000313" key="4">
    <source>
        <dbReference type="Proteomes" id="UP000294562"/>
    </source>
</evidence>
<evidence type="ECO:0000259" key="2">
    <source>
        <dbReference type="PROSITE" id="PS51459"/>
    </source>
</evidence>
<evidence type="ECO:0000256" key="1">
    <source>
        <dbReference type="SAM" id="MobiDB-lite"/>
    </source>
</evidence>
<keyword evidence="4" id="KW-1185">Reference proteome</keyword>
<organism evidence="3 4">
    <name type="scientific">Meridianimarinicoccus aquatilis</name>
    <dbReference type="NCBI Taxonomy" id="2552766"/>
    <lineage>
        <taxon>Bacteria</taxon>
        <taxon>Pseudomonadati</taxon>
        <taxon>Pseudomonadota</taxon>
        <taxon>Alphaproteobacteria</taxon>
        <taxon>Rhodobacterales</taxon>
        <taxon>Paracoccaceae</taxon>
        <taxon>Meridianimarinicoccus</taxon>
    </lineage>
</organism>
<dbReference type="InterPro" id="IPR003812">
    <property type="entry name" value="Fido"/>
</dbReference>
<name>A0A4R6A7T3_9RHOB</name>
<protein>
    <submittedName>
        <fullName evidence="3">Type II toxin-antitoxin system death-on-curing family toxin</fullName>
    </submittedName>
</protein>
<sequence>MSEPNWLTPDEAKRINELVVERSNEPHFIRDQGLLESALARPMNLHAYGEGDLFQLAASYAEGVSRNHAFEQGNKRTAFACADMFLSQNGHELQQAKGLEHVEMMEQLGQGKITREQAAEHLREHSRPLERERSQDRPKEQVKDAEQDKTRARKERRIERKNQEKQKKREQGQERDL</sequence>
<dbReference type="PANTHER" id="PTHR39426:SF1">
    <property type="entry name" value="HOMOLOGY TO DEATH-ON-CURING PROTEIN OF PHAGE P1"/>
    <property type="match status" value="1"/>
</dbReference>
<dbReference type="RefSeq" id="WP_133344870.1">
    <property type="nucleotide sequence ID" value="NZ_SMZO01000114.1"/>
</dbReference>
<dbReference type="PANTHER" id="PTHR39426">
    <property type="entry name" value="HOMOLOGY TO DEATH-ON-CURING PROTEIN OF PHAGE P1"/>
    <property type="match status" value="1"/>
</dbReference>
<dbReference type="NCBIfam" id="TIGR01550">
    <property type="entry name" value="DOC_P1"/>
    <property type="match status" value="1"/>
</dbReference>
<gene>
    <name evidence="3" type="ORF">E2L05_20480</name>
</gene>
<accession>A0A4R6A7T3</accession>
<evidence type="ECO:0000313" key="3">
    <source>
        <dbReference type="EMBL" id="TDL79750.1"/>
    </source>
</evidence>
<feature type="domain" description="Fido" evidence="2">
    <location>
        <begin position="7"/>
        <end position="124"/>
    </location>
</feature>
<reference evidence="3 4" key="1">
    <citation type="submission" date="2019-03" db="EMBL/GenBank/DDBJ databases">
        <title>Rhodobacteraceae bacterium SM1902, a new member of the family Rhodobacteraceae isolated from Yantai.</title>
        <authorList>
            <person name="Sun Y."/>
        </authorList>
    </citation>
    <scope>NUCLEOTIDE SEQUENCE [LARGE SCALE GENOMIC DNA]</scope>
    <source>
        <strain evidence="3 4">SM1902</strain>
    </source>
</reference>
<dbReference type="EMBL" id="SMZO01000114">
    <property type="protein sequence ID" value="TDL79750.1"/>
    <property type="molecule type" value="Genomic_DNA"/>
</dbReference>